<protein>
    <recommendedName>
        <fullName evidence="3">Peptidyl-prolyl cis-trans isomerase</fullName>
        <shortName evidence="3">PPIase</shortName>
        <ecNumber evidence="3">5.2.1.8</ecNumber>
    </recommendedName>
</protein>
<dbReference type="PANTHER" id="PTHR45625">
    <property type="entry name" value="PEPTIDYL-PROLYL CIS-TRANS ISOMERASE-RELATED"/>
    <property type="match status" value="1"/>
</dbReference>
<comment type="catalytic activity">
    <reaction evidence="3">
        <text>[protein]-peptidylproline (omega=180) = [protein]-peptidylproline (omega=0)</text>
        <dbReference type="Rhea" id="RHEA:16237"/>
        <dbReference type="Rhea" id="RHEA-COMP:10747"/>
        <dbReference type="Rhea" id="RHEA-COMP:10748"/>
        <dbReference type="ChEBI" id="CHEBI:83833"/>
        <dbReference type="ChEBI" id="CHEBI:83834"/>
        <dbReference type="EC" id="5.2.1.8"/>
    </reaction>
</comment>
<dbReference type="PANTHER" id="PTHR45625:SF4">
    <property type="entry name" value="PEPTIDYLPROLYL ISOMERASE DOMAIN AND WD REPEAT-CONTAINING PROTEIN 1"/>
    <property type="match status" value="1"/>
</dbReference>
<evidence type="ECO:0000259" key="4">
    <source>
        <dbReference type="PROSITE" id="PS50072"/>
    </source>
</evidence>
<feature type="domain" description="PPIase cyclophilin-type" evidence="4">
    <location>
        <begin position="50"/>
        <end position="184"/>
    </location>
</feature>
<keyword evidence="2 3" id="KW-0413">Isomerase</keyword>
<accession>A0ABU5QNV6</accession>
<dbReference type="Gene3D" id="2.40.100.10">
    <property type="entry name" value="Cyclophilin-like"/>
    <property type="match status" value="1"/>
</dbReference>
<dbReference type="EMBL" id="JAYFUL010000020">
    <property type="protein sequence ID" value="MEA5258758.1"/>
    <property type="molecule type" value="Genomic_DNA"/>
</dbReference>
<dbReference type="RefSeq" id="WP_323250078.1">
    <property type="nucleotide sequence ID" value="NZ_JAYFUL010000020.1"/>
</dbReference>
<dbReference type="PRINTS" id="PR00153">
    <property type="entry name" value="CSAPPISMRASE"/>
</dbReference>
<evidence type="ECO:0000256" key="2">
    <source>
        <dbReference type="ARBA" id="ARBA00023235"/>
    </source>
</evidence>
<evidence type="ECO:0000256" key="1">
    <source>
        <dbReference type="ARBA" id="ARBA00023110"/>
    </source>
</evidence>
<dbReference type="PROSITE" id="PS50072">
    <property type="entry name" value="CSA_PPIASE_2"/>
    <property type="match status" value="1"/>
</dbReference>
<dbReference type="SUPFAM" id="SSF50891">
    <property type="entry name" value="Cyclophilin-like"/>
    <property type="match status" value="1"/>
</dbReference>
<comment type="similarity">
    <text evidence="3">Belongs to the cyclophilin-type PPIase family.</text>
</comment>
<gene>
    <name evidence="5" type="ORF">VB264_13255</name>
</gene>
<comment type="caution">
    <text evidence="5">The sequence shown here is derived from an EMBL/GenBank/DDBJ whole genome shotgun (WGS) entry which is preliminary data.</text>
</comment>
<organism evidence="5 6">
    <name type="scientific">Arcicella aquatica</name>
    <dbReference type="NCBI Taxonomy" id="217141"/>
    <lineage>
        <taxon>Bacteria</taxon>
        <taxon>Pseudomonadati</taxon>
        <taxon>Bacteroidota</taxon>
        <taxon>Cytophagia</taxon>
        <taxon>Cytophagales</taxon>
        <taxon>Flectobacillaceae</taxon>
        <taxon>Arcicella</taxon>
    </lineage>
</organism>
<dbReference type="GO" id="GO:0003755">
    <property type="term" value="F:peptidyl-prolyl cis-trans isomerase activity"/>
    <property type="evidence" value="ECO:0007669"/>
    <property type="project" value="UniProtKB-EC"/>
</dbReference>
<keyword evidence="6" id="KW-1185">Reference proteome</keyword>
<comment type="function">
    <text evidence="3">PPIases accelerate the folding of proteins. It catalyzes the cis-trans isomerization of proline imidic peptide bonds in oligopeptides.</text>
</comment>
<reference evidence="5 6" key="1">
    <citation type="submission" date="2023-12" db="EMBL/GenBank/DDBJ databases">
        <title>Novel species of the genus Arcicella isolated from rivers.</title>
        <authorList>
            <person name="Lu H."/>
        </authorList>
    </citation>
    <scope>NUCLEOTIDE SEQUENCE [LARGE SCALE GENOMIC DNA]</scope>
    <source>
        <strain evidence="5 6">LMG 21963</strain>
    </source>
</reference>
<proteinExistence type="inferred from homology"/>
<dbReference type="InterPro" id="IPR002130">
    <property type="entry name" value="Cyclophilin-type_PPIase_dom"/>
</dbReference>
<sequence length="193" mass="22433">MKRIIFFLFCISLFSCKKDLRLYDQDPKTFLTQYGKENPEDKVKVHTVGGDFIIKLHAETPLHRANFIRNVKAGYYVDRMFYRNIYRMGIQGGGEYMDQLDFLVPPEYRPAFTHKRGAVAMARYDEGNPDRASSPTEFYIITNEAEARQLNGNYVVFGEVIQGMDVVDAIQAGKEYYERPAIPVFFRIDILEE</sequence>
<dbReference type="PROSITE" id="PS51257">
    <property type="entry name" value="PROKAR_LIPOPROTEIN"/>
    <property type="match status" value="1"/>
</dbReference>
<dbReference type="Proteomes" id="UP001304671">
    <property type="component" value="Unassembled WGS sequence"/>
</dbReference>
<dbReference type="EC" id="5.2.1.8" evidence="3"/>
<keyword evidence="1 3" id="KW-0697">Rotamase</keyword>
<name>A0ABU5QNV6_9BACT</name>
<evidence type="ECO:0000313" key="5">
    <source>
        <dbReference type="EMBL" id="MEA5258758.1"/>
    </source>
</evidence>
<evidence type="ECO:0000256" key="3">
    <source>
        <dbReference type="RuleBase" id="RU363019"/>
    </source>
</evidence>
<dbReference type="InterPro" id="IPR029000">
    <property type="entry name" value="Cyclophilin-like_dom_sf"/>
</dbReference>
<evidence type="ECO:0000313" key="6">
    <source>
        <dbReference type="Proteomes" id="UP001304671"/>
    </source>
</evidence>
<dbReference type="Pfam" id="PF00160">
    <property type="entry name" value="Pro_isomerase"/>
    <property type="match status" value="1"/>
</dbReference>
<dbReference type="InterPro" id="IPR044666">
    <property type="entry name" value="Cyclophilin_A-like"/>
</dbReference>